<dbReference type="InterPro" id="IPR000477">
    <property type="entry name" value="RT_dom"/>
</dbReference>
<organism evidence="3 4">
    <name type="scientific">Grus japonensis</name>
    <name type="common">Japanese crane</name>
    <name type="synonym">Red-crowned crane</name>
    <dbReference type="NCBI Taxonomy" id="30415"/>
    <lineage>
        <taxon>Eukaryota</taxon>
        <taxon>Metazoa</taxon>
        <taxon>Chordata</taxon>
        <taxon>Craniata</taxon>
        <taxon>Vertebrata</taxon>
        <taxon>Euteleostomi</taxon>
        <taxon>Archelosauria</taxon>
        <taxon>Archosauria</taxon>
        <taxon>Dinosauria</taxon>
        <taxon>Saurischia</taxon>
        <taxon>Theropoda</taxon>
        <taxon>Coelurosauria</taxon>
        <taxon>Aves</taxon>
        <taxon>Neognathae</taxon>
        <taxon>Neoaves</taxon>
        <taxon>Gruiformes</taxon>
        <taxon>Gruidae</taxon>
        <taxon>Grus</taxon>
    </lineage>
</organism>
<accession>A0ABC9W763</accession>
<reference evidence="3 4" key="1">
    <citation type="submission" date="2024-06" db="EMBL/GenBank/DDBJ databases">
        <title>The draft genome of Grus japonensis, version 3.</title>
        <authorList>
            <person name="Nabeshima K."/>
            <person name="Suzuki S."/>
            <person name="Onuma M."/>
        </authorList>
    </citation>
    <scope>NUCLEOTIDE SEQUENCE [LARGE SCALE GENOMIC DNA]</scope>
    <source>
        <strain evidence="3 4">451A</strain>
    </source>
</reference>
<evidence type="ECO:0000313" key="3">
    <source>
        <dbReference type="EMBL" id="GAB0180639.1"/>
    </source>
</evidence>
<feature type="domain" description="Reverse transcriptase" evidence="2">
    <location>
        <begin position="37"/>
        <end position="132"/>
    </location>
</feature>
<dbReference type="PANTHER" id="PTHR33332">
    <property type="entry name" value="REVERSE TRANSCRIPTASE DOMAIN-CONTAINING PROTEIN"/>
    <property type="match status" value="1"/>
</dbReference>
<gene>
    <name evidence="3" type="ORF">GRJ2_000529200</name>
</gene>
<name>A0ABC9W763_GRUJA</name>
<evidence type="ECO:0000259" key="2">
    <source>
        <dbReference type="Pfam" id="PF00078"/>
    </source>
</evidence>
<protein>
    <recommendedName>
        <fullName evidence="2">Reverse transcriptase domain-containing protein</fullName>
    </recommendedName>
</protein>
<keyword evidence="4" id="KW-1185">Reference proteome</keyword>
<dbReference type="EMBL" id="BAAFJT010000001">
    <property type="protein sequence ID" value="GAB0180639.1"/>
    <property type="molecule type" value="Genomic_DNA"/>
</dbReference>
<dbReference type="Proteomes" id="UP001623348">
    <property type="component" value="Unassembled WGS sequence"/>
</dbReference>
<feature type="compositionally biased region" description="Low complexity" evidence="1">
    <location>
        <begin position="203"/>
        <end position="218"/>
    </location>
</feature>
<sequence>MAACRIRLSPESCTTKGTDVSFPKHQKSDDCFLDRPSGFKWRTVSSGVPQRSVLGPALFNIFVGDTDSGIKCTLSKFADDTKLCGVVDTLEGRDAIQRDLDRLERWAHANLMKINKAKCKVLHVGRHNPKHNYRLGKEWIESSPEEKDLGVFIDEKLNMSRQCALAAQKANRVLGCMKGSMTSRSREGILPLYSLLSRDPTWSTASSSGGRRTGETFSCWRESRGGHEADQRAGAPLL</sequence>
<comment type="caution">
    <text evidence="3">The sequence shown here is derived from an EMBL/GenBank/DDBJ whole genome shotgun (WGS) entry which is preliminary data.</text>
</comment>
<feature type="region of interest" description="Disordered" evidence="1">
    <location>
        <begin position="200"/>
        <end position="238"/>
    </location>
</feature>
<dbReference type="Pfam" id="PF00078">
    <property type="entry name" value="RVT_1"/>
    <property type="match status" value="1"/>
</dbReference>
<feature type="compositionally biased region" description="Basic and acidic residues" evidence="1">
    <location>
        <begin position="221"/>
        <end position="231"/>
    </location>
</feature>
<evidence type="ECO:0000256" key="1">
    <source>
        <dbReference type="SAM" id="MobiDB-lite"/>
    </source>
</evidence>
<evidence type="ECO:0000313" key="4">
    <source>
        <dbReference type="Proteomes" id="UP001623348"/>
    </source>
</evidence>
<proteinExistence type="predicted"/>
<dbReference type="AlphaFoldDB" id="A0ABC9W763"/>